<sequence length="113" mass="13150">MDQTLNETTIMLQQLVHYGLHFVAPLLIALLLFKGHWLRVYLILLATMLVDLDHLFATPMFDPNRCSIGFHFLHSYWAIAVYLLLLFFPRTRILGIGLTLHMATDYLDCLWMG</sequence>
<accession>A0A370QFQ6</accession>
<dbReference type="AlphaFoldDB" id="A0A370QFQ6"/>
<dbReference type="RefSeq" id="WP_245946239.1">
    <property type="nucleotide sequence ID" value="NZ_QRAO01000002.1"/>
</dbReference>
<evidence type="ECO:0000313" key="2">
    <source>
        <dbReference type="EMBL" id="RDK87203.1"/>
    </source>
</evidence>
<feature type="transmembrane region" description="Helical" evidence="1">
    <location>
        <begin position="40"/>
        <end position="57"/>
    </location>
</feature>
<feature type="transmembrane region" description="Helical" evidence="1">
    <location>
        <begin position="15"/>
        <end position="33"/>
    </location>
</feature>
<keyword evidence="1" id="KW-0472">Membrane</keyword>
<dbReference type="EMBL" id="QRAO01000002">
    <property type="protein sequence ID" value="RDK87203.1"/>
    <property type="molecule type" value="Genomic_DNA"/>
</dbReference>
<feature type="transmembrane region" description="Helical" evidence="1">
    <location>
        <begin position="69"/>
        <end position="88"/>
    </location>
</feature>
<keyword evidence="1" id="KW-1133">Transmembrane helix</keyword>
<protein>
    <submittedName>
        <fullName evidence="2">Uncharacterized protein</fullName>
    </submittedName>
</protein>
<evidence type="ECO:0000256" key="1">
    <source>
        <dbReference type="SAM" id="Phobius"/>
    </source>
</evidence>
<keyword evidence="3" id="KW-1185">Reference proteome</keyword>
<dbReference type="Proteomes" id="UP000255317">
    <property type="component" value="Unassembled WGS sequence"/>
</dbReference>
<organism evidence="2 3">
    <name type="scientific">Marinirhabdus gelatinilytica</name>
    <dbReference type="NCBI Taxonomy" id="1703343"/>
    <lineage>
        <taxon>Bacteria</taxon>
        <taxon>Pseudomonadati</taxon>
        <taxon>Bacteroidota</taxon>
        <taxon>Flavobacteriia</taxon>
        <taxon>Flavobacteriales</taxon>
        <taxon>Flavobacteriaceae</taxon>
    </lineage>
</organism>
<name>A0A370QFQ6_9FLAO</name>
<proteinExistence type="predicted"/>
<reference evidence="2 3" key="1">
    <citation type="submission" date="2018-07" db="EMBL/GenBank/DDBJ databases">
        <title>Genomic Encyclopedia of Type Strains, Phase IV (KMG-IV): sequencing the most valuable type-strain genomes for metagenomic binning, comparative biology and taxonomic classification.</title>
        <authorList>
            <person name="Goeker M."/>
        </authorList>
    </citation>
    <scope>NUCLEOTIDE SEQUENCE [LARGE SCALE GENOMIC DNA]</scope>
    <source>
        <strain evidence="2 3">DSM 101478</strain>
    </source>
</reference>
<keyword evidence="1" id="KW-0812">Transmembrane</keyword>
<gene>
    <name evidence="2" type="ORF">C8D94_102387</name>
</gene>
<dbReference type="Pfam" id="PF19617">
    <property type="entry name" value="DUF6122"/>
    <property type="match status" value="1"/>
</dbReference>
<dbReference type="InterPro" id="IPR046125">
    <property type="entry name" value="DUF6122"/>
</dbReference>
<comment type="caution">
    <text evidence="2">The sequence shown here is derived from an EMBL/GenBank/DDBJ whole genome shotgun (WGS) entry which is preliminary data.</text>
</comment>
<evidence type="ECO:0000313" key="3">
    <source>
        <dbReference type="Proteomes" id="UP000255317"/>
    </source>
</evidence>